<feature type="domain" description="Aminoglycoside phosphotransferase" evidence="6">
    <location>
        <begin position="95"/>
        <end position="302"/>
    </location>
</feature>
<name>A0A5C3R0N3_9AGAR</name>
<dbReference type="InterPro" id="IPR011009">
    <property type="entry name" value="Kinase-like_dom_sf"/>
</dbReference>
<evidence type="ECO:0000256" key="1">
    <source>
        <dbReference type="ARBA" id="ARBA00010165"/>
    </source>
</evidence>
<protein>
    <submittedName>
        <fullName evidence="7">Kinase-like domain-containing protein</fullName>
    </submittedName>
</protein>
<dbReference type="EMBL" id="ML178815">
    <property type="protein sequence ID" value="TFL06129.1"/>
    <property type="molecule type" value="Genomic_DNA"/>
</dbReference>
<reference evidence="7 8" key="1">
    <citation type="journal article" date="2019" name="Nat. Ecol. Evol.">
        <title>Megaphylogeny resolves global patterns of mushroom evolution.</title>
        <authorList>
            <person name="Varga T."/>
            <person name="Krizsan K."/>
            <person name="Foldi C."/>
            <person name="Dima B."/>
            <person name="Sanchez-Garcia M."/>
            <person name="Sanchez-Ramirez S."/>
            <person name="Szollosi G.J."/>
            <person name="Szarkandi J.G."/>
            <person name="Papp V."/>
            <person name="Albert L."/>
            <person name="Andreopoulos W."/>
            <person name="Angelini C."/>
            <person name="Antonin V."/>
            <person name="Barry K.W."/>
            <person name="Bougher N.L."/>
            <person name="Buchanan P."/>
            <person name="Buyck B."/>
            <person name="Bense V."/>
            <person name="Catcheside P."/>
            <person name="Chovatia M."/>
            <person name="Cooper J."/>
            <person name="Damon W."/>
            <person name="Desjardin D."/>
            <person name="Finy P."/>
            <person name="Geml J."/>
            <person name="Haridas S."/>
            <person name="Hughes K."/>
            <person name="Justo A."/>
            <person name="Karasinski D."/>
            <person name="Kautmanova I."/>
            <person name="Kiss B."/>
            <person name="Kocsube S."/>
            <person name="Kotiranta H."/>
            <person name="LaButti K.M."/>
            <person name="Lechner B.E."/>
            <person name="Liimatainen K."/>
            <person name="Lipzen A."/>
            <person name="Lukacs Z."/>
            <person name="Mihaltcheva S."/>
            <person name="Morgado L.N."/>
            <person name="Niskanen T."/>
            <person name="Noordeloos M.E."/>
            <person name="Ohm R.A."/>
            <person name="Ortiz-Santana B."/>
            <person name="Ovrebo C."/>
            <person name="Racz N."/>
            <person name="Riley R."/>
            <person name="Savchenko A."/>
            <person name="Shiryaev A."/>
            <person name="Soop K."/>
            <person name="Spirin V."/>
            <person name="Szebenyi C."/>
            <person name="Tomsovsky M."/>
            <person name="Tulloss R.E."/>
            <person name="Uehling J."/>
            <person name="Grigoriev I.V."/>
            <person name="Vagvolgyi C."/>
            <person name="Papp T."/>
            <person name="Martin F.M."/>
            <person name="Miettinen O."/>
            <person name="Hibbett D.S."/>
            <person name="Nagy L.G."/>
        </authorList>
    </citation>
    <scope>NUCLEOTIDE SEQUENCE [LARGE SCALE GENOMIC DNA]</scope>
    <source>
        <strain evidence="7 8">CBS 309.79</strain>
    </source>
</reference>
<accession>A0A5C3R0N3</accession>
<organism evidence="7 8">
    <name type="scientific">Pterulicium gracile</name>
    <dbReference type="NCBI Taxonomy" id="1884261"/>
    <lineage>
        <taxon>Eukaryota</taxon>
        <taxon>Fungi</taxon>
        <taxon>Dikarya</taxon>
        <taxon>Basidiomycota</taxon>
        <taxon>Agaricomycotina</taxon>
        <taxon>Agaricomycetes</taxon>
        <taxon>Agaricomycetidae</taxon>
        <taxon>Agaricales</taxon>
        <taxon>Pleurotineae</taxon>
        <taxon>Pterulaceae</taxon>
        <taxon>Pterulicium</taxon>
    </lineage>
</organism>
<gene>
    <name evidence="7" type="ORF">BDV98DRAFT_498156</name>
</gene>
<dbReference type="Proteomes" id="UP000305067">
    <property type="component" value="Unassembled WGS sequence"/>
</dbReference>
<keyword evidence="5" id="KW-0067">ATP-binding</keyword>
<dbReference type="GO" id="GO:0016301">
    <property type="term" value="F:kinase activity"/>
    <property type="evidence" value="ECO:0007669"/>
    <property type="project" value="UniProtKB-KW"/>
</dbReference>
<dbReference type="STRING" id="1884261.A0A5C3R0N3"/>
<keyword evidence="8" id="KW-1185">Reference proteome</keyword>
<dbReference type="Pfam" id="PF01636">
    <property type="entry name" value="APH"/>
    <property type="match status" value="1"/>
</dbReference>
<dbReference type="InterPro" id="IPR002575">
    <property type="entry name" value="Aminoglycoside_PTrfase"/>
</dbReference>
<evidence type="ECO:0000313" key="8">
    <source>
        <dbReference type="Proteomes" id="UP000305067"/>
    </source>
</evidence>
<evidence type="ECO:0000256" key="3">
    <source>
        <dbReference type="ARBA" id="ARBA00022741"/>
    </source>
</evidence>
<evidence type="ECO:0000256" key="5">
    <source>
        <dbReference type="ARBA" id="ARBA00022840"/>
    </source>
</evidence>
<dbReference type="AlphaFoldDB" id="A0A5C3R0N3"/>
<dbReference type="GO" id="GO:0005524">
    <property type="term" value="F:ATP binding"/>
    <property type="evidence" value="ECO:0007669"/>
    <property type="project" value="UniProtKB-KW"/>
</dbReference>
<keyword evidence="2" id="KW-0808">Transferase</keyword>
<evidence type="ECO:0000256" key="4">
    <source>
        <dbReference type="ARBA" id="ARBA00022777"/>
    </source>
</evidence>
<dbReference type="PANTHER" id="PTHR34273">
    <property type="entry name" value="METHYLTHIORIBOSE KINASE"/>
    <property type="match status" value="1"/>
</dbReference>
<evidence type="ECO:0000256" key="2">
    <source>
        <dbReference type="ARBA" id="ARBA00022679"/>
    </source>
</evidence>
<keyword evidence="3" id="KW-0547">Nucleotide-binding</keyword>
<proteinExistence type="inferred from homology"/>
<dbReference type="OrthoDB" id="25129at2759"/>
<dbReference type="Gene3D" id="3.90.1200.10">
    <property type="match status" value="1"/>
</dbReference>
<dbReference type="SUPFAM" id="SSF56112">
    <property type="entry name" value="Protein kinase-like (PK-like)"/>
    <property type="match status" value="1"/>
</dbReference>
<comment type="similarity">
    <text evidence="1">Belongs to the methylthioribose kinase family.</text>
</comment>
<sequence>MASPDLTTIEGVQQYLSSHTKFAARTVSVLSGGTANFAYRLHLEDPLDEQTSLVFKHFAPFIAQHASFPFDVVRQSYEVEAMKLVRSWVPTSAPVNVPQIFYFDDQANVIIMEDCGPECKTLKDLVLDGEVSAELGRHLGEGIGEFLGLVHKEGSEGPAAKKFASNEQARTVSIWATYGRLLSTLSGADSLPVLEDPPLELEDADLETVASVVERTSAILSESNDQFVMGDFWPGNILVALDDEKRVKRVLVVDWELAKTGIRATDVGQFCAEMHLIRHFHPERKEEIDQLLKAFLGAYEKFTPLGGETGSAAVHMGAHLVAWAPRVPWGDKELTQAVVREGVALLVENSRDLSFCL</sequence>
<evidence type="ECO:0000313" key="7">
    <source>
        <dbReference type="EMBL" id="TFL06129.1"/>
    </source>
</evidence>
<dbReference type="PANTHER" id="PTHR34273:SF2">
    <property type="entry name" value="METHYLTHIORIBOSE KINASE"/>
    <property type="match status" value="1"/>
</dbReference>
<keyword evidence="4 7" id="KW-0418">Kinase</keyword>
<dbReference type="Gene3D" id="3.30.200.20">
    <property type="entry name" value="Phosphorylase Kinase, domain 1"/>
    <property type="match status" value="1"/>
</dbReference>
<evidence type="ECO:0000259" key="6">
    <source>
        <dbReference type="Pfam" id="PF01636"/>
    </source>
</evidence>